<feature type="transmembrane region" description="Helical" evidence="8">
    <location>
        <begin position="84"/>
        <end position="106"/>
    </location>
</feature>
<evidence type="ECO:0000256" key="2">
    <source>
        <dbReference type="ARBA" id="ARBA00007531"/>
    </source>
</evidence>
<evidence type="ECO:0000256" key="8">
    <source>
        <dbReference type="SAM" id="Phobius"/>
    </source>
</evidence>
<feature type="compositionally biased region" description="Polar residues" evidence="7">
    <location>
        <begin position="158"/>
        <end position="167"/>
    </location>
</feature>
<evidence type="ECO:0000256" key="6">
    <source>
        <dbReference type="ARBA" id="ARBA00023136"/>
    </source>
</evidence>
<feature type="compositionally biased region" description="Low complexity" evidence="7">
    <location>
        <begin position="26"/>
        <end position="44"/>
    </location>
</feature>
<evidence type="ECO:0000313" key="10">
    <source>
        <dbReference type="Proteomes" id="UP001055337"/>
    </source>
</evidence>
<keyword evidence="3" id="KW-1003">Cell membrane</keyword>
<sequence length="252" mass="26020">MNDPRRPEWSDPAQSAGNGYPPSTDPAYAGQYYGPGYGTPNYGQAGVPPTMQPTEQLPSYWYQGGGQPGNEPPAPPPPPKSPKWLWIAAAVAVLLVVGLVIALVIVTSSARESTVVAPLPPLSSETTTPRATTLVPSTTRPTLPTTSSVPGTAAPLPSETTSPTGTDTVVYTVSGDGRAINITYVDTGGIMQTEFNVLLPWSKEVSLASPARTSASVAVVNVGRDVTCSVSVNGTSVRERTGRGLTICTGAG</sequence>
<evidence type="ECO:0000313" key="9">
    <source>
        <dbReference type="EMBL" id="ULN40188.1"/>
    </source>
</evidence>
<accession>A0ABY3TKB0</accession>
<comment type="similarity">
    <text evidence="2">Belongs to the MmpS family.</text>
</comment>
<feature type="compositionally biased region" description="Pro residues" evidence="7">
    <location>
        <begin position="70"/>
        <end position="79"/>
    </location>
</feature>
<feature type="compositionally biased region" description="Low complexity" evidence="7">
    <location>
        <begin position="122"/>
        <end position="150"/>
    </location>
</feature>
<keyword evidence="5 8" id="KW-1133">Transmembrane helix</keyword>
<dbReference type="InterPro" id="IPR038468">
    <property type="entry name" value="MmpS_C"/>
</dbReference>
<dbReference type="Proteomes" id="UP001055337">
    <property type="component" value="Chromosome"/>
</dbReference>
<evidence type="ECO:0000256" key="4">
    <source>
        <dbReference type="ARBA" id="ARBA00022692"/>
    </source>
</evidence>
<dbReference type="InterPro" id="IPR008693">
    <property type="entry name" value="MmpS"/>
</dbReference>
<feature type="region of interest" description="Disordered" evidence="7">
    <location>
        <begin position="121"/>
        <end position="167"/>
    </location>
</feature>
<organism evidence="9 10">
    <name type="scientific">Mycolicibacterium crocinum</name>
    <dbReference type="NCBI Taxonomy" id="388459"/>
    <lineage>
        <taxon>Bacteria</taxon>
        <taxon>Bacillati</taxon>
        <taxon>Actinomycetota</taxon>
        <taxon>Actinomycetes</taxon>
        <taxon>Mycobacteriales</taxon>
        <taxon>Mycobacteriaceae</taxon>
        <taxon>Mycolicibacterium</taxon>
    </lineage>
</organism>
<keyword evidence="4 8" id="KW-0812">Transmembrane</keyword>
<gene>
    <name evidence="9" type="ORF">MI149_21230</name>
</gene>
<dbReference type="RefSeq" id="WP_240177021.1">
    <property type="nucleotide sequence ID" value="NZ_CP092362.2"/>
</dbReference>
<evidence type="ECO:0000256" key="1">
    <source>
        <dbReference type="ARBA" id="ARBA00004236"/>
    </source>
</evidence>
<keyword evidence="10" id="KW-1185">Reference proteome</keyword>
<keyword evidence="6 8" id="KW-0472">Membrane</keyword>
<reference evidence="9" key="1">
    <citation type="submission" date="2022-08" db="EMBL/GenBank/DDBJ databases">
        <title>Whole genome sequencing of non-tuberculosis mycobacteria type-strains.</title>
        <authorList>
            <person name="Igarashi Y."/>
            <person name="Osugi A."/>
            <person name="Mitarai S."/>
        </authorList>
    </citation>
    <scope>NUCLEOTIDE SEQUENCE</scope>
    <source>
        <strain evidence="9">JCM 16369</strain>
    </source>
</reference>
<dbReference type="EMBL" id="CP092362">
    <property type="protein sequence ID" value="ULN40188.1"/>
    <property type="molecule type" value="Genomic_DNA"/>
</dbReference>
<comment type="subcellular location">
    <subcellularLocation>
        <location evidence="1">Cell membrane</location>
    </subcellularLocation>
</comment>
<name>A0ABY3TKB0_9MYCO</name>
<protein>
    <submittedName>
        <fullName evidence="9">MmpS family transport accessory protein</fullName>
    </submittedName>
</protein>
<feature type="region of interest" description="Disordered" evidence="7">
    <location>
        <begin position="1"/>
        <end position="79"/>
    </location>
</feature>
<evidence type="ECO:0000256" key="3">
    <source>
        <dbReference type="ARBA" id="ARBA00022475"/>
    </source>
</evidence>
<proteinExistence type="inferred from homology"/>
<dbReference type="Gene3D" id="2.60.40.2880">
    <property type="entry name" value="MmpS1-5, C-terminal soluble domain"/>
    <property type="match status" value="1"/>
</dbReference>
<dbReference type="Pfam" id="PF05423">
    <property type="entry name" value="Mycobact_memb"/>
    <property type="match status" value="1"/>
</dbReference>
<evidence type="ECO:0000256" key="5">
    <source>
        <dbReference type="ARBA" id="ARBA00022989"/>
    </source>
</evidence>
<evidence type="ECO:0000256" key="7">
    <source>
        <dbReference type="SAM" id="MobiDB-lite"/>
    </source>
</evidence>